<evidence type="ECO:0000313" key="2">
    <source>
        <dbReference type="Proteomes" id="UP001283361"/>
    </source>
</evidence>
<dbReference type="Proteomes" id="UP001283361">
    <property type="component" value="Unassembled WGS sequence"/>
</dbReference>
<name>A0AAE1E741_9GAST</name>
<evidence type="ECO:0000313" key="1">
    <source>
        <dbReference type="EMBL" id="KAK3795313.1"/>
    </source>
</evidence>
<organism evidence="1 2">
    <name type="scientific">Elysia crispata</name>
    <name type="common">lettuce slug</name>
    <dbReference type="NCBI Taxonomy" id="231223"/>
    <lineage>
        <taxon>Eukaryota</taxon>
        <taxon>Metazoa</taxon>
        <taxon>Spiralia</taxon>
        <taxon>Lophotrochozoa</taxon>
        <taxon>Mollusca</taxon>
        <taxon>Gastropoda</taxon>
        <taxon>Heterobranchia</taxon>
        <taxon>Euthyneura</taxon>
        <taxon>Panpulmonata</taxon>
        <taxon>Sacoglossa</taxon>
        <taxon>Placobranchoidea</taxon>
        <taxon>Plakobranchidae</taxon>
        <taxon>Elysia</taxon>
    </lineage>
</organism>
<sequence>MLKRKFKRTRVDSLGDMEDVVKDSTRGNIAQLCRNERDFSHKTLLILNEAHRKIGLQPNEDDCLQIATAAKGAQLIHVGNWSHDTAAEMKKAILASLHRCHSTDEHPQHTYCPPGPDSWCFP</sequence>
<keyword evidence="2" id="KW-1185">Reference proteome</keyword>
<proteinExistence type="predicted"/>
<feature type="non-terminal residue" evidence="1">
    <location>
        <position position="122"/>
    </location>
</feature>
<dbReference type="EMBL" id="JAWDGP010001073">
    <property type="protein sequence ID" value="KAK3795313.1"/>
    <property type="molecule type" value="Genomic_DNA"/>
</dbReference>
<reference evidence="1" key="1">
    <citation type="journal article" date="2023" name="G3 (Bethesda)">
        <title>A reference genome for the long-term kleptoplast-retaining sea slug Elysia crispata morphotype clarki.</title>
        <authorList>
            <person name="Eastman K.E."/>
            <person name="Pendleton A.L."/>
            <person name="Shaikh M.A."/>
            <person name="Suttiyut T."/>
            <person name="Ogas R."/>
            <person name="Tomko P."/>
            <person name="Gavelis G."/>
            <person name="Widhalm J.R."/>
            <person name="Wisecaver J.H."/>
        </authorList>
    </citation>
    <scope>NUCLEOTIDE SEQUENCE</scope>
    <source>
        <strain evidence="1">ECLA1</strain>
    </source>
</reference>
<protein>
    <submittedName>
        <fullName evidence="1">Uncharacterized protein</fullName>
    </submittedName>
</protein>
<accession>A0AAE1E741</accession>
<gene>
    <name evidence="1" type="ORF">RRG08_004468</name>
</gene>
<dbReference type="AlphaFoldDB" id="A0AAE1E741"/>
<comment type="caution">
    <text evidence="1">The sequence shown here is derived from an EMBL/GenBank/DDBJ whole genome shotgun (WGS) entry which is preliminary data.</text>
</comment>